<dbReference type="InterPro" id="IPR003731">
    <property type="entry name" value="Di-Nase_FeMo-co_biosynth"/>
</dbReference>
<dbReference type="CDD" id="cd01335">
    <property type="entry name" value="Radical_SAM"/>
    <property type="match status" value="1"/>
</dbReference>
<evidence type="ECO:0000256" key="12">
    <source>
        <dbReference type="ARBA" id="ARBA00023239"/>
    </source>
</evidence>
<evidence type="ECO:0000256" key="1">
    <source>
        <dbReference type="ARBA" id="ARBA00001966"/>
    </source>
</evidence>
<comment type="caution">
    <text evidence="16">The sequence shown here is derived from an EMBL/GenBank/DDBJ whole genome shotgun (WGS) entry which is preliminary data.</text>
</comment>
<dbReference type="SFLD" id="SFLDF00281">
    <property type="entry name" value="FeMo_cofactor_biosynthesis_pro"/>
    <property type="match status" value="1"/>
</dbReference>
<dbReference type="GO" id="GO:0051539">
    <property type="term" value="F:4 iron, 4 sulfur cluster binding"/>
    <property type="evidence" value="ECO:0007669"/>
    <property type="project" value="UniProtKB-KW"/>
</dbReference>
<dbReference type="GO" id="GO:0016829">
    <property type="term" value="F:lyase activity"/>
    <property type="evidence" value="ECO:0007669"/>
    <property type="project" value="UniProtKB-KW"/>
</dbReference>
<keyword evidence="10" id="KW-0411">Iron-sulfur</keyword>
<dbReference type="OrthoDB" id="9763993at2"/>
<evidence type="ECO:0000313" key="16">
    <source>
        <dbReference type="EMBL" id="PZX17857.1"/>
    </source>
</evidence>
<evidence type="ECO:0000313" key="17">
    <source>
        <dbReference type="Proteomes" id="UP000249239"/>
    </source>
</evidence>
<comment type="similarity">
    <text evidence="4">Belongs to the radical SAM superfamily. NifB family.</text>
</comment>
<dbReference type="SFLD" id="SFLDG01067">
    <property type="entry name" value="SPASM/twitch_domain_containing"/>
    <property type="match status" value="1"/>
</dbReference>
<dbReference type="PROSITE" id="PS01305">
    <property type="entry name" value="MOAA_NIFB_PQQE"/>
    <property type="match status" value="1"/>
</dbReference>
<dbReference type="RefSeq" id="WP_111444975.1">
    <property type="nucleotide sequence ID" value="NZ_QKZK01000008.1"/>
</dbReference>
<evidence type="ECO:0000256" key="9">
    <source>
        <dbReference type="ARBA" id="ARBA00023004"/>
    </source>
</evidence>
<protein>
    <recommendedName>
        <fullName evidence="5">FeMo cofactor biosynthesis protein NifB</fullName>
    </recommendedName>
    <alternativeName>
        <fullName evidence="14">Nitrogenase cofactor maturase NifB</fullName>
    </alternativeName>
    <alternativeName>
        <fullName evidence="13">Radical SAM assemblase NifB</fullName>
    </alternativeName>
</protein>
<accession>A0A2W7NI02</accession>
<reference evidence="16 17" key="1">
    <citation type="submission" date="2018-06" db="EMBL/GenBank/DDBJ databases">
        <title>Genomic Encyclopedia of Archaeal and Bacterial Type Strains, Phase II (KMG-II): from individual species to whole genera.</title>
        <authorList>
            <person name="Goeker M."/>
        </authorList>
    </citation>
    <scope>NUCLEOTIDE SEQUENCE [LARGE SCALE GENOMIC DNA]</scope>
    <source>
        <strain evidence="16 17">DSM 6779</strain>
    </source>
</reference>
<evidence type="ECO:0000256" key="6">
    <source>
        <dbReference type="ARBA" id="ARBA00022485"/>
    </source>
</evidence>
<evidence type="ECO:0000256" key="14">
    <source>
        <dbReference type="ARBA" id="ARBA00032102"/>
    </source>
</evidence>
<evidence type="ECO:0000256" key="2">
    <source>
        <dbReference type="ARBA" id="ARBA00003522"/>
    </source>
</evidence>
<evidence type="ECO:0000256" key="10">
    <source>
        <dbReference type="ARBA" id="ARBA00023014"/>
    </source>
</evidence>
<dbReference type="GO" id="GO:0046872">
    <property type="term" value="F:metal ion binding"/>
    <property type="evidence" value="ECO:0007669"/>
    <property type="project" value="UniProtKB-KW"/>
</dbReference>
<dbReference type="PANTHER" id="PTHR43787">
    <property type="entry name" value="FEMO COFACTOR BIOSYNTHESIS PROTEIN NIFB-RELATED"/>
    <property type="match status" value="1"/>
</dbReference>
<organism evidence="16 17">
    <name type="scientific">Breznakibacter xylanolyticus</name>
    <dbReference type="NCBI Taxonomy" id="990"/>
    <lineage>
        <taxon>Bacteria</taxon>
        <taxon>Pseudomonadati</taxon>
        <taxon>Bacteroidota</taxon>
        <taxon>Bacteroidia</taxon>
        <taxon>Marinilabiliales</taxon>
        <taxon>Marinilabiliaceae</taxon>
        <taxon>Breznakibacter</taxon>
    </lineage>
</organism>
<dbReference type="SFLD" id="SFLDG01068">
    <property type="entry name" value="FeMo_cofactor_biosynthesis_pro"/>
    <property type="match status" value="1"/>
</dbReference>
<dbReference type="Gene3D" id="3.20.20.70">
    <property type="entry name" value="Aldolase class I"/>
    <property type="match status" value="1"/>
</dbReference>
<dbReference type="Gene3D" id="3.30.420.130">
    <property type="entry name" value="Dinitrogenase iron-molybdenum cofactor biosynthesis domain"/>
    <property type="match status" value="1"/>
</dbReference>
<keyword evidence="12" id="KW-0456">Lyase</keyword>
<comment type="pathway">
    <text evidence="3">Cofactor biosynthesis; Fe-Mo cofactor biosynthesis.</text>
</comment>
<keyword evidence="17" id="KW-1185">Reference proteome</keyword>
<evidence type="ECO:0000256" key="3">
    <source>
        <dbReference type="ARBA" id="ARBA00005155"/>
    </source>
</evidence>
<keyword evidence="11" id="KW-0535">Nitrogen fixation</keyword>
<dbReference type="Pfam" id="PF02579">
    <property type="entry name" value="Nitro_FeMo-Co"/>
    <property type="match status" value="1"/>
</dbReference>
<dbReference type="AlphaFoldDB" id="A0A2W7NI02"/>
<dbReference type="SUPFAM" id="SSF102114">
    <property type="entry name" value="Radical SAM enzymes"/>
    <property type="match status" value="1"/>
</dbReference>
<evidence type="ECO:0000256" key="5">
    <source>
        <dbReference type="ARBA" id="ARBA00021702"/>
    </source>
</evidence>
<evidence type="ECO:0000256" key="4">
    <source>
        <dbReference type="ARBA" id="ARBA00006804"/>
    </source>
</evidence>
<keyword evidence="6" id="KW-0004">4Fe-4S</keyword>
<dbReference type="PANTHER" id="PTHR43787:SF13">
    <property type="entry name" value="FEMO COFACTOR BIOSYNTHESIS PROTEIN NIFB"/>
    <property type="match status" value="1"/>
</dbReference>
<comment type="cofactor">
    <cofactor evidence="1">
        <name>[4Fe-4S] cluster</name>
        <dbReference type="ChEBI" id="CHEBI:49883"/>
    </cofactor>
</comment>
<dbReference type="InterPro" id="IPR036105">
    <property type="entry name" value="DiNase_FeMo-co_biosyn_sf"/>
</dbReference>
<evidence type="ECO:0000256" key="8">
    <source>
        <dbReference type="ARBA" id="ARBA00022723"/>
    </source>
</evidence>
<evidence type="ECO:0000256" key="13">
    <source>
        <dbReference type="ARBA" id="ARBA00030926"/>
    </source>
</evidence>
<proteinExistence type="inferred from homology"/>
<comment type="function">
    <text evidence="2">Involved in the biosynthesis of the iron-molybdenum cofactor (FeMo-co or M-cluster) found in the dinitrogenase enzyme of the nitrogenase complex in nitrogen-fixing microorganisms. NifB catalyzes the crucial step of radical SAM-dependent carbide insertion that occurs concomitant with the insertion of a 9th sulfur and the rearrangement/coupling of two [4Fe-4S] clusters into a [8Fe-9S-C] cluster, the precursor to the M-cluster.</text>
</comment>
<dbReference type="PROSITE" id="PS51918">
    <property type="entry name" value="RADICAL_SAM"/>
    <property type="match status" value="1"/>
</dbReference>
<dbReference type="InterPro" id="IPR005980">
    <property type="entry name" value="Nase_CF_NifB"/>
</dbReference>
<keyword evidence="7" id="KW-0949">S-adenosyl-L-methionine</keyword>
<dbReference type="InterPro" id="IPR006638">
    <property type="entry name" value="Elp3/MiaA/NifB-like_rSAM"/>
</dbReference>
<keyword evidence="8" id="KW-0479">Metal-binding</keyword>
<gene>
    <name evidence="16" type="ORF">LX69_01270</name>
</gene>
<dbReference type="GO" id="GO:0032324">
    <property type="term" value="P:molybdopterin cofactor biosynthetic process"/>
    <property type="evidence" value="ECO:0007669"/>
    <property type="project" value="UniProtKB-ARBA"/>
</dbReference>
<dbReference type="InterPro" id="IPR013785">
    <property type="entry name" value="Aldolase_TIM"/>
</dbReference>
<dbReference type="NCBIfam" id="TIGR01290">
    <property type="entry name" value="nifB"/>
    <property type="match status" value="1"/>
</dbReference>
<evidence type="ECO:0000256" key="11">
    <source>
        <dbReference type="ARBA" id="ARBA00023231"/>
    </source>
</evidence>
<dbReference type="SFLD" id="SFLDS00029">
    <property type="entry name" value="Radical_SAM"/>
    <property type="match status" value="1"/>
</dbReference>
<name>A0A2W7NI02_9BACT</name>
<dbReference type="EMBL" id="QKZK01000008">
    <property type="protein sequence ID" value="PZX17857.1"/>
    <property type="molecule type" value="Genomic_DNA"/>
</dbReference>
<dbReference type="UniPathway" id="UPA00782"/>
<dbReference type="SUPFAM" id="SSF53146">
    <property type="entry name" value="Nitrogenase accessory factor-like"/>
    <property type="match status" value="1"/>
</dbReference>
<keyword evidence="9" id="KW-0408">Iron</keyword>
<evidence type="ECO:0000256" key="7">
    <source>
        <dbReference type="ARBA" id="ARBA00022691"/>
    </source>
</evidence>
<dbReference type="InterPro" id="IPR007197">
    <property type="entry name" value="rSAM"/>
</dbReference>
<sequence length="420" mass="46012">MTTTTAQHPCFDESAKHTHARVHLPVAPQCNIQCNYCNRKFDCVNESRPGVTSSVLAPFQAVAYLKALDERIENLSVIGIAGPGDPFANPKETIETMRLVKAEFPDKIFCLSTNGLNLEPYIDEIAALGVTHVTITINAIDPEITAKVYRWVRFEKKVYRGVEGARLLLERQLACIPKLKAHGITVKINSIIMPGINEDHIVEVAKHCASLGADVINCIPIIPTAETEFQDMPKPDSKMVFKTRLQAGEYLKPMNHCARCRADAAGLLGQDLSDTHVLLKEYASRPKVDASDRPYVAVATNEGLLVNMHMGEVRDIYIFKQSPKGFQFVETRKAPKAGGGDARWVELARLLSDCRAMLVSGVGETPRSILDNCGVRVVEMTGLIDEGLEGIYHNKPIKSIAKPDAFKCGSGCKGNAQGCA</sequence>
<dbReference type="Pfam" id="PF04055">
    <property type="entry name" value="Radical_SAM"/>
    <property type="match status" value="1"/>
</dbReference>
<dbReference type="InterPro" id="IPR058240">
    <property type="entry name" value="rSAM_sf"/>
</dbReference>
<dbReference type="SMART" id="SM00729">
    <property type="entry name" value="Elp3"/>
    <property type="match status" value="1"/>
</dbReference>
<feature type="domain" description="Radical SAM core" evidence="15">
    <location>
        <begin position="16"/>
        <end position="261"/>
    </location>
</feature>
<evidence type="ECO:0000259" key="15">
    <source>
        <dbReference type="PROSITE" id="PS51918"/>
    </source>
</evidence>
<dbReference type="Proteomes" id="UP000249239">
    <property type="component" value="Unassembled WGS sequence"/>
</dbReference>
<dbReference type="InterPro" id="IPR000385">
    <property type="entry name" value="MoaA_NifB_PqqE_Fe-S-bd_CS"/>
</dbReference>